<organism evidence="3 4">
    <name type="scientific">Aphanomyces stellatus</name>
    <dbReference type="NCBI Taxonomy" id="120398"/>
    <lineage>
        <taxon>Eukaryota</taxon>
        <taxon>Sar</taxon>
        <taxon>Stramenopiles</taxon>
        <taxon>Oomycota</taxon>
        <taxon>Saprolegniomycetes</taxon>
        <taxon>Saprolegniales</taxon>
        <taxon>Verrucalvaceae</taxon>
        <taxon>Aphanomyces</taxon>
    </lineage>
</organism>
<dbReference type="EMBL" id="CAADRA010005503">
    <property type="protein sequence ID" value="VFT90656.1"/>
    <property type="molecule type" value="Genomic_DNA"/>
</dbReference>
<dbReference type="Proteomes" id="UP000332933">
    <property type="component" value="Unassembled WGS sequence"/>
</dbReference>
<dbReference type="Pfam" id="PF10988">
    <property type="entry name" value="DUF2807"/>
    <property type="match status" value="1"/>
</dbReference>
<evidence type="ECO:0000313" key="2">
    <source>
        <dbReference type="EMBL" id="KAF0695390.1"/>
    </source>
</evidence>
<proteinExistence type="predicted"/>
<evidence type="ECO:0000259" key="1">
    <source>
        <dbReference type="Pfam" id="PF10988"/>
    </source>
</evidence>
<feature type="domain" description="Putative auto-transporter adhesin head GIN" evidence="1">
    <location>
        <begin position="201"/>
        <end position="300"/>
    </location>
</feature>
<evidence type="ECO:0000313" key="3">
    <source>
        <dbReference type="EMBL" id="VFT90656.1"/>
    </source>
</evidence>
<sequence>MGPVILIGHSDEITGDAKAASVRTWQFDDKDVTALREAIPGKVFVTCHTGAAKEANAGKTIVQATGADADLARIEAHVRLHKMGGKVLDLAMDAHAAEREGRILMEVFLDDTSPLTSITSSGASTLVLEDGTLSTRAVSIHKAGSGHVFVNVMKEINVQELFLKLTGTGAITVLAPRLQAHDLLDASVSGSGRVGLHIPRIHATNLSCSVTGSGSVLFDAANLISKDVISTVVGSGTVRYLHAGIVDRHRLSVTGSGKILSSAILASSAHATVAGSGDVVTQAMDILHGTIAGSGTVQYVAPVPAAVRVDGNLDGKNIRLVQHKDVGGVDAPAVPARDTKAGIFFNKSLFGIRFLVDL</sequence>
<accession>A0A485L0U2</accession>
<dbReference type="Gene3D" id="2.160.20.120">
    <property type="match status" value="1"/>
</dbReference>
<dbReference type="PANTHER" id="PTHR39200">
    <property type="entry name" value="HYPOTHETICAL EXPORTED PROTEIN"/>
    <property type="match status" value="1"/>
</dbReference>
<reference evidence="2" key="2">
    <citation type="submission" date="2019-06" db="EMBL/GenBank/DDBJ databases">
        <title>Genomics analysis of Aphanomyces spp. identifies a new class of oomycete effector associated with host adaptation.</title>
        <authorList>
            <person name="Gaulin E."/>
        </authorList>
    </citation>
    <scope>NUCLEOTIDE SEQUENCE</scope>
    <source>
        <strain evidence="2">CBS 578.67</strain>
    </source>
</reference>
<protein>
    <submittedName>
        <fullName evidence="3">Aste57867_13824 protein</fullName>
    </submittedName>
</protein>
<dbReference type="OrthoDB" id="67913at2759"/>
<evidence type="ECO:0000313" key="4">
    <source>
        <dbReference type="Proteomes" id="UP000332933"/>
    </source>
</evidence>
<keyword evidence="4" id="KW-1185">Reference proteome</keyword>
<name>A0A485L0U2_9STRA</name>
<dbReference type="EMBL" id="VJMH01005482">
    <property type="protein sequence ID" value="KAF0695390.1"/>
    <property type="molecule type" value="Genomic_DNA"/>
</dbReference>
<dbReference type="InterPro" id="IPR021255">
    <property type="entry name" value="DUF2807"/>
</dbReference>
<dbReference type="PANTHER" id="PTHR39200:SF1">
    <property type="entry name" value="AUTO-TRANSPORTER ADHESIN HEAD GIN DOMAIN-CONTAINING PROTEIN-RELATED"/>
    <property type="match status" value="1"/>
</dbReference>
<reference evidence="3 4" key="1">
    <citation type="submission" date="2019-03" db="EMBL/GenBank/DDBJ databases">
        <authorList>
            <person name="Gaulin E."/>
            <person name="Dumas B."/>
        </authorList>
    </citation>
    <scope>NUCLEOTIDE SEQUENCE [LARGE SCALE GENOMIC DNA]</scope>
    <source>
        <strain evidence="3">CBS 568.67</strain>
    </source>
</reference>
<dbReference type="AlphaFoldDB" id="A0A485L0U2"/>
<gene>
    <name evidence="3" type="primary">Aste57867_13824</name>
    <name evidence="2" type="ORF">As57867_013774</name>
    <name evidence="3" type="ORF">ASTE57867_13824</name>
</gene>